<dbReference type="RefSeq" id="WP_188107031.1">
    <property type="nucleotide sequence ID" value="NZ_JAANIH010000069.1"/>
</dbReference>
<dbReference type="InterPro" id="IPR058163">
    <property type="entry name" value="LysR-type_TF_proteobact-type"/>
</dbReference>
<comment type="caution">
    <text evidence="7">The sequence shown here is derived from an EMBL/GenBank/DDBJ whole genome shotgun (WGS) entry which is preliminary data.</text>
</comment>
<proteinExistence type="inferred from homology"/>
<dbReference type="PANTHER" id="PTHR30537">
    <property type="entry name" value="HTH-TYPE TRANSCRIPTIONAL REGULATOR"/>
    <property type="match status" value="1"/>
</dbReference>
<gene>
    <name evidence="7" type="ORF">HA482_39270</name>
</gene>
<dbReference type="SUPFAM" id="SSF46785">
    <property type="entry name" value="Winged helix' DNA-binding domain"/>
    <property type="match status" value="1"/>
</dbReference>
<feature type="domain" description="HTH lysR-type" evidence="6">
    <location>
        <begin position="9"/>
        <end position="66"/>
    </location>
</feature>
<evidence type="ECO:0000256" key="1">
    <source>
        <dbReference type="ARBA" id="ARBA00003502"/>
    </source>
</evidence>
<sequence>MPELRRMLPSSNALFVFDAAARNGSFTAAAAELNVTQPAVSRMLGQFEEHLGVRLFDRKAGRAVLTEEGELLYRRVLEGFRSIETGLTEIERRRKGTETVTLSVSSAFTTHWLMPRIDKLQKQFPQVDLRFQLISGALRGPVENVDLGMRFRDRDEPSSGGTLVMKEVMLPMCSPAYLGETNSAEGNTIIRLAETPGDWAADYPSLLTGRRGVAKGLSFTDYAVVVQAALLGQGIALGWLTVTSHWLLTGSLVPASDTLATTRRLCEFLPPRHRPMRPIATEIRDWIIAQMRREVAAIDRLYPQLGLMSACYELSVTS</sequence>
<evidence type="ECO:0000256" key="5">
    <source>
        <dbReference type="ARBA" id="ARBA00023163"/>
    </source>
</evidence>
<dbReference type="InterPro" id="IPR036388">
    <property type="entry name" value="WH-like_DNA-bd_sf"/>
</dbReference>
<dbReference type="PANTHER" id="PTHR30537:SF74">
    <property type="entry name" value="HTH-TYPE TRANSCRIPTIONAL REGULATOR TRPI"/>
    <property type="match status" value="1"/>
</dbReference>
<dbReference type="Proteomes" id="UP000639516">
    <property type="component" value="Unassembled WGS sequence"/>
</dbReference>
<accession>A0ABR7UJV4</accession>
<dbReference type="EMBL" id="JAATTO010000101">
    <property type="protein sequence ID" value="MBC9984235.1"/>
    <property type="molecule type" value="Genomic_DNA"/>
</dbReference>
<evidence type="ECO:0000256" key="3">
    <source>
        <dbReference type="ARBA" id="ARBA00023015"/>
    </source>
</evidence>
<dbReference type="InterPro" id="IPR000847">
    <property type="entry name" value="LysR_HTH_N"/>
</dbReference>
<comment type="function">
    <text evidence="1">NodD regulates the expression of the nodABCFE genes which encode other nodulation proteins. NodD is also a negative regulator of its own expression. Binds flavonoids as inducers.</text>
</comment>
<dbReference type="Pfam" id="PF00126">
    <property type="entry name" value="HTH_1"/>
    <property type="match status" value="1"/>
</dbReference>
<name>A0ABR7UJV4_9BRAD</name>
<dbReference type="Gene3D" id="1.10.10.10">
    <property type="entry name" value="Winged helix-like DNA-binding domain superfamily/Winged helix DNA-binding domain"/>
    <property type="match status" value="1"/>
</dbReference>
<dbReference type="Pfam" id="PF03466">
    <property type="entry name" value="LysR_substrate"/>
    <property type="match status" value="1"/>
</dbReference>
<keyword evidence="4" id="KW-0238">DNA-binding</keyword>
<organism evidence="7 8">
    <name type="scientific">Bradyrhizobium campsiandrae</name>
    <dbReference type="NCBI Taxonomy" id="1729892"/>
    <lineage>
        <taxon>Bacteria</taxon>
        <taxon>Pseudomonadati</taxon>
        <taxon>Pseudomonadota</taxon>
        <taxon>Alphaproteobacteria</taxon>
        <taxon>Hyphomicrobiales</taxon>
        <taxon>Nitrobacteraceae</taxon>
        <taxon>Bradyrhizobium</taxon>
    </lineage>
</organism>
<keyword evidence="5" id="KW-0804">Transcription</keyword>
<evidence type="ECO:0000259" key="6">
    <source>
        <dbReference type="PROSITE" id="PS50931"/>
    </source>
</evidence>
<evidence type="ECO:0000313" key="8">
    <source>
        <dbReference type="Proteomes" id="UP000639516"/>
    </source>
</evidence>
<dbReference type="SUPFAM" id="SSF53850">
    <property type="entry name" value="Periplasmic binding protein-like II"/>
    <property type="match status" value="1"/>
</dbReference>
<keyword evidence="3" id="KW-0805">Transcription regulation</keyword>
<dbReference type="InterPro" id="IPR036390">
    <property type="entry name" value="WH_DNA-bd_sf"/>
</dbReference>
<evidence type="ECO:0000256" key="4">
    <source>
        <dbReference type="ARBA" id="ARBA00023125"/>
    </source>
</evidence>
<protein>
    <submittedName>
        <fullName evidence="7">LysR family transcriptional regulator</fullName>
    </submittedName>
</protein>
<dbReference type="Gene3D" id="3.40.190.10">
    <property type="entry name" value="Periplasmic binding protein-like II"/>
    <property type="match status" value="2"/>
</dbReference>
<dbReference type="PROSITE" id="PS50931">
    <property type="entry name" value="HTH_LYSR"/>
    <property type="match status" value="1"/>
</dbReference>
<reference evidence="7 8" key="1">
    <citation type="journal article" date="2020" name="Arch. Microbiol.">
        <title>Bradyrhizobium campsiandrae sp. nov., a nitrogen-fixing bacterial strain isolated from a native leguminous tree from the Amazon adapted to flooded conditions.</title>
        <authorList>
            <person name="Cabral Michel D."/>
            <person name="Martins da Costa E."/>
            <person name="Azarias Guimaraes A."/>
            <person name="Soares de Carvalho T."/>
            <person name="Santos de Castro Caputo P."/>
            <person name="Willems A."/>
            <person name="de Souza Moreira F.M."/>
        </authorList>
    </citation>
    <scope>NUCLEOTIDE SEQUENCE [LARGE SCALE GENOMIC DNA]</scope>
    <source>
        <strain evidence="8">INPA 384B</strain>
    </source>
</reference>
<evidence type="ECO:0000313" key="7">
    <source>
        <dbReference type="EMBL" id="MBC9984235.1"/>
    </source>
</evidence>
<dbReference type="PRINTS" id="PR00039">
    <property type="entry name" value="HTHLYSR"/>
</dbReference>
<comment type="similarity">
    <text evidence="2">Belongs to the LysR transcriptional regulatory family.</text>
</comment>
<evidence type="ECO:0000256" key="2">
    <source>
        <dbReference type="ARBA" id="ARBA00009437"/>
    </source>
</evidence>
<keyword evidence="8" id="KW-1185">Reference proteome</keyword>
<dbReference type="InterPro" id="IPR005119">
    <property type="entry name" value="LysR_subst-bd"/>
</dbReference>